<evidence type="ECO:0000256" key="1">
    <source>
        <dbReference type="ARBA" id="ARBA00007637"/>
    </source>
</evidence>
<dbReference type="Pfam" id="PF01370">
    <property type="entry name" value="Epimerase"/>
    <property type="match status" value="1"/>
</dbReference>
<dbReference type="GO" id="GO:0006567">
    <property type="term" value="P:L-threonine catabolic process"/>
    <property type="evidence" value="ECO:0007669"/>
    <property type="project" value="TreeGrafter"/>
</dbReference>
<reference evidence="3" key="1">
    <citation type="submission" date="2020-10" db="EMBL/GenBank/DDBJ databases">
        <authorList>
            <person name="Gilroy R."/>
        </authorList>
    </citation>
    <scope>NUCLEOTIDE SEQUENCE</scope>
    <source>
        <strain evidence="3">D3-1215</strain>
    </source>
</reference>
<reference evidence="3" key="2">
    <citation type="journal article" date="2021" name="PeerJ">
        <title>Extensive microbial diversity within the chicken gut microbiome revealed by metagenomics and culture.</title>
        <authorList>
            <person name="Gilroy R."/>
            <person name="Ravi A."/>
            <person name="Getino M."/>
            <person name="Pursley I."/>
            <person name="Horton D.L."/>
            <person name="Alikhan N.F."/>
            <person name="Baker D."/>
            <person name="Gharbi K."/>
            <person name="Hall N."/>
            <person name="Watson M."/>
            <person name="Adriaenssens E.M."/>
            <person name="Foster-Nyarko E."/>
            <person name="Jarju S."/>
            <person name="Secka A."/>
            <person name="Antonio M."/>
            <person name="Oren A."/>
            <person name="Chaudhuri R.R."/>
            <person name="La Ragione R."/>
            <person name="Hildebrand F."/>
            <person name="Pallen M.J."/>
        </authorList>
    </citation>
    <scope>NUCLEOTIDE SEQUENCE</scope>
    <source>
        <strain evidence="3">D3-1215</strain>
    </source>
</reference>
<dbReference type="InterPro" id="IPR051225">
    <property type="entry name" value="NAD(P)_epim/dehydratase"/>
</dbReference>
<evidence type="ECO:0000313" key="4">
    <source>
        <dbReference type="Proteomes" id="UP000823637"/>
    </source>
</evidence>
<dbReference type="EMBL" id="JADIMR010000014">
    <property type="protein sequence ID" value="MBO8446347.1"/>
    <property type="molecule type" value="Genomic_DNA"/>
</dbReference>
<dbReference type="Gene3D" id="3.40.50.720">
    <property type="entry name" value="NAD(P)-binding Rossmann-like Domain"/>
    <property type="match status" value="1"/>
</dbReference>
<dbReference type="GO" id="GO:0008743">
    <property type="term" value="F:L-threonine 3-dehydrogenase activity"/>
    <property type="evidence" value="ECO:0007669"/>
    <property type="project" value="TreeGrafter"/>
</dbReference>
<dbReference type="Proteomes" id="UP000823637">
    <property type="component" value="Unassembled WGS sequence"/>
</dbReference>
<protein>
    <submittedName>
        <fullName evidence="3">NAD(P)-dependent oxidoreductase</fullName>
    </submittedName>
</protein>
<dbReference type="PANTHER" id="PTHR42687:SF1">
    <property type="entry name" value="L-THREONINE 3-DEHYDROGENASE, MITOCHONDRIAL"/>
    <property type="match status" value="1"/>
</dbReference>
<proteinExistence type="inferred from homology"/>
<evidence type="ECO:0000259" key="2">
    <source>
        <dbReference type="Pfam" id="PF01370"/>
    </source>
</evidence>
<evidence type="ECO:0000313" key="3">
    <source>
        <dbReference type="EMBL" id="MBO8446347.1"/>
    </source>
</evidence>
<feature type="domain" description="NAD-dependent epimerase/dehydratase" evidence="2">
    <location>
        <begin position="5"/>
        <end position="166"/>
    </location>
</feature>
<dbReference type="InterPro" id="IPR036291">
    <property type="entry name" value="NAD(P)-bd_dom_sf"/>
</dbReference>
<accession>A0A9D9EFI9</accession>
<dbReference type="AlphaFoldDB" id="A0A9D9EFI9"/>
<dbReference type="InterPro" id="IPR001509">
    <property type="entry name" value="Epimerase_deHydtase"/>
</dbReference>
<dbReference type="SUPFAM" id="SSF51735">
    <property type="entry name" value="NAD(P)-binding Rossmann-fold domains"/>
    <property type="match status" value="1"/>
</dbReference>
<comment type="caution">
    <text evidence="3">The sequence shown here is derived from an EMBL/GenBank/DDBJ whole genome shotgun (WGS) entry which is preliminary data.</text>
</comment>
<name>A0A9D9EFI9_9BACT</name>
<sequence>MKKTVFLTGATGVMGSAGLKELLTKKNIFVKILARPSKINKKKLAYLQNDDNVEIIWGDLCNYADVEKGVHGSDYILHVGGMVSPAADYFPKKTIHVNTTAASNIAKAVLAQPNADDIKVVYIGTVAQTSDRNEPIHWGRTGDPICISVYDHYAISKTQAEKIIVESGIKKWVSLRQSGILHPGIFNNLDPIMFHVPLRGVLEWATVEDSGRLLANVCDLELPDEFWNRFYNIGSGKQYRLSNYEFECKLLAGINCPPPEKVFNPEWFVLRNFHGQWYLDSDILENYLHFRMNIPCDEYFKHLSEQVPAYYKLAKFVPAALIKAGMKPFAYKKRWGTQDWIKNNDLNRIHAYYGSLEAYKNIAPWDKQDLSHPSETDIVHIDHGYDESKPLHDLDIEDMKQAAKFRGGECLSESMEKGNMAGKLKWRCAEGHEFEASPALVLLGGHWCPKCTPMPWNYDHIAKKNPFFAQVWTPFHKGENNYYDESIFDGWE</sequence>
<gene>
    <name evidence="3" type="ORF">IAC32_01175</name>
</gene>
<organism evidence="3 4">
    <name type="scientific">Candidatus Enterocola intestinipullorum</name>
    <dbReference type="NCBI Taxonomy" id="2840783"/>
    <lineage>
        <taxon>Bacteria</taxon>
        <taxon>Pseudomonadati</taxon>
        <taxon>Bacteroidota</taxon>
        <taxon>Bacteroidia</taxon>
        <taxon>Bacteroidales</taxon>
        <taxon>Candidatus Enterocola</taxon>
    </lineage>
</organism>
<dbReference type="PANTHER" id="PTHR42687">
    <property type="entry name" value="L-THREONINE 3-DEHYDROGENASE"/>
    <property type="match status" value="1"/>
</dbReference>
<comment type="similarity">
    <text evidence="1">Belongs to the NAD(P)-dependent epimerase/dehydratase family.</text>
</comment>